<dbReference type="EMBL" id="JAPDRQ010000302">
    <property type="protein sequence ID" value="KAJ9650860.1"/>
    <property type="molecule type" value="Genomic_DNA"/>
</dbReference>
<evidence type="ECO:0000313" key="1">
    <source>
        <dbReference type="EMBL" id="KAJ9650860.1"/>
    </source>
</evidence>
<sequence length="876" mass="99325">MPKPTPQVPAKPNSLKTLQAKSNPPRAGRDGRSSQGGLRKPGPQARARAKVRDENEEPAEVVVEEQKDDEDKQEEKADEEEKKEDEQPAPEPEPAPADDEAKAKAKKKAKQHPQKTINKLWKNYDPVYLGRVTKILPESVPESTTPKSRPQKSQNASESYKEARARCERDVQRIITECRAQNQKYTDVHFDIERDLKVNENNDCLVGLAGSGEGYDPEDVKRVPDIFDNPTFYSEGAGFDDIMQGGIGDCWMMSAFSVLTCNEDLIRKVCVIQDQEVGVYGFVFFRDGEWHQTIIDDKLYLSKSSFEEGIDTTLWTWGKEQEKKYNELFQRGSKALYFAKCRDDNETWVPLLEKALAKAHGGYDALSGGQTGEALEDLTGGVTTELYTTNILNKNKFWTNELRKIGRDFMFDATDAVYREWRGWSSFEMFDRLRDKIKKGVYSRHAYAVLDTYEGYGEKLVKVRNPWGQSEWQGPWSDGSAEWTAEWLQRLDHKFGDDGIFWMSYNDFLKTYKHLNRTRIFDDSWYTAQKWATVQVPFSTVDYQQTKFQIDVPEDTETVIVLSQLDTRYFQGLEGRYDYVLQFRVAEADKEDEYLVRSKSNYELDRSTNVEINLRKGKYTVLIKIEAEDRGRPNPAEVVEQNLPHRRTKVTTIGRLYDLAHQKGLPETEEEAQPPVEATQDAATDTETQTTDASTSAVEASTNSDTPATTPDASTTTAPAPVPVADTPASGSNDDDDSDDEDEKDPWNASCVVGLRVYSKLPELAVRVILPPKPKIEEPVKPSIDRDDITKAPQVEAEQTEKEGRKEAKDKQVEKDDEKKGEEGGGKEKKAEYDGVMGKPKAGALPTRGRVEQVTKARGKEQEMDDDDEEDEESDE</sequence>
<name>A0ACC2ZT72_9EURO</name>
<reference evidence="1" key="1">
    <citation type="submission" date="2022-10" db="EMBL/GenBank/DDBJ databases">
        <title>Culturing micro-colonial fungi from biological soil crusts in the Mojave desert and describing Neophaeococcomyces mojavensis, and introducing the new genera and species Taxawa tesnikishii.</title>
        <authorList>
            <person name="Kurbessoian T."/>
            <person name="Stajich J.E."/>
        </authorList>
    </citation>
    <scope>NUCLEOTIDE SEQUENCE</scope>
    <source>
        <strain evidence="1">JES_112</strain>
    </source>
</reference>
<keyword evidence="2" id="KW-1185">Reference proteome</keyword>
<gene>
    <name evidence="1" type="ORF">H2198_009847</name>
</gene>
<accession>A0ACC2ZT72</accession>
<protein>
    <submittedName>
        <fullName evidence="1">Uncharacterized protein</fullName>
    </submittedName>
</protein>
<comment type="caution">
    <text evidence="1">The sequence shown here is derived from an EMBL/GenBank/DDBJ whole genome shotgun (WGS) entry which is preliminary data.</text>
</comment>
<proteinExistence type="predicted"/>
<evidence type="ECO:0000313" key="2">
    <source>
        <dbReference type="Proteomes" id="UP001172386"/>
    </source>
</evidence>
<dbReference type="Proteomes" id="UP001172386">
    <property type="component" value="Unassembled WGS sequence"/>
</dbReference>
<organism evidence="1 2">
    <name type="scientific">Neophaeococcomyces mojaviensis</name>
    <dbReference type="NCBI Taxonomy" id="3383035"/>
    <lineage>
        <taxon>Eukaryota</taxon>
        <taxon>Fungi</taxon>
        <taxon>Dikarya</taxon>
        <taxon>Ascomycota</taxon>
        <taxon>Pezizomycotina</taxon>
        <taxon>Eurotiomycetes</taxon>
        <taxon>Chaetothyriomycetidae</taxon>
        <taxon>Chaetothyriales</taxon>
        <taxon>Chaetothyriales incertae sedis</taxon>
        <taxon>Neophaeococcomyces</taxon>
    </lineage>
</organism>